<name>A0A9D4ZVE3_PEA</name>
<dbReference type="Gramene" id="Psat07G0105800-T1">
    <property type="protein sequence ID" value="KAI5383933.1"/>
    <property type="gene ID" value="KIW84_071058"/>
</dbReference>
<evidence type="ECO:0000313" key="2">
    <source>
        <dbReference type="EMBL" id="KAI5383933.1"/>
    </source>
</evidence>
<accession>A0A9D4ZVE3</accession>
<comment type="caution">
    <text evidence="2">The sequence shown here is derived from an EMBL/GenBank/DDBJ whole genome shotgun (WGS) entry which is preliminary data.</text>
</comment>
<dbReference type="Proteomes" id="UP001058974">
    <property type="component" value="Chromosome 7"/>
</dbReference>
<dbReference type="Pfam" id="PF10551">
    <property type="entry name" value="MULE"/>
    <property type="match status" value="1"/>
</dbReference>
<keyword evidence="3" id="KW-1185">Reference proteome</keyword>
<protein>
    <recommendedName>
        <fullName evidence="1">MULE transposase domain-containing protein</fullName>
    </recommendedName>
</protein>
<dbReference type="PANTHER" id="PTHR47718:SF2">
    <property type="entry name" value="PROTEIN FAR1-RELATED SEQUENCE 5-LIKE"/>
    <property type="match status" value="1"/>
</dbReference>
<dbReference type="EMBL" id="JAMSHJ010000007">
    <property type="protein sequence ID" value="KAI5383933.1"/>
    <property type="molecule type" value="Genomic_DNA"/>
</dbReference>
<dbReference type="AlphaFoldDB" id="A0A9D4ZVE3"/>
<feature type="domain" description="MULE transposase" evidence="1">
    <location>
        <begin position="2"/>
        <end position="55"/>
    </location>
</feature>
<gene>
    <name evidence="2" type="ORF">KIW84_071058</name>
</gene>
<evidence type="ECO:0000259" key="1">
    <source>
        <dbReference type="Pfam" id="PF10551"/>
    </source>
</evidence>
<dbReference type="PANTHER" id="PTHR47718">
    <property type="entry name" value="OS01G0519700 PROTEIN"/>
    <property type="match status" value="1"/>
</dbReference>
<sequence>DETRESYKWLFETFLEAHKQQMPQTVFTDQNQTMEKALVVVMPGTYHGLCTRCLIQDGIKNLGNLMKEESDFLIDFKKCMYDYEDEEQFEDGGKTLIVRYNVKENTWLQRMYATKKKWTACYMKKTFTLGYNQV</sequence>
<organism evidence="2 3">
    <name type="scientific">Pisum sativum</name>
    <name type="common">Garden pea</name>
    <name type="synonym">Lathyrus oleraceus</name>
    <dbReference type="NCBI Taxonomy" id="3888"/>
    <lineage>
        <taxon>Eukaryota</taxon>
        <taxon>Viridiplantae</taxon>
        <taxon>Streptophyta</taxon>
        <taxon>Embryophyta</taxon>
        <taxon>Tracheophyta</taxon>
        <taxon>Spermatophyta</taxon>
        <taxon>Magnoliopsida</taxon>
        <taxon>eudicotyledons</taxon>
        <taxon>Gunneridae</taxon>
        <taxon>Pentapetalae</taxon>
        <taxon>rosids</taxon>
        <taxon>fabids</taxon>
        <taxon>Fabales</taxon>
        <taxon>Fabaceae</taxon>
        <taxon>Papilionoideae</taxon>
        <taxon>50 kb inversion clade</taxon>
        <taxon>NPAAA clade</taxon>
        <taxon>Hologalegina</taxon>
        <taxon>IRL clade</taxon>
        <taxon>Fabeae</taxon>
        <taxon>Lathyrus</taxon>
    </lineage>
</organism>
<feature type="non-terminal residue" evidence="2">
    <location>
        <position position="1"/>
    </location>
</feature>
<proteinExistence type="predicted"/>
<evidence type="ECO:0000313" key="3">
    <source>
        <dbReference type="Proteomes" id="UP001058974"/>
    </source>
</evidence>
<reference evidence="2 3" key="1">
    <citation type="journal article" date="2022" name="Nat. Genet.">
        <title>Improved pea reference genome and pan-genome highlight genomic features and evolutionary characteristics.</title>
        <authorList>
            <person name="Yang T."/>
            <person name="Liu R."/>
            <person name="Luo Y."/>
            <person name="Hu S."/>
            <person name="Wang D."/>
            <person name="Wang C."/>
            <person name="Pandey M.K."/>
            <person name="Ge S."/>
            <person name="Xu Q."/>
            <person name="Li N."/>
            <person name="Li G."/>
            <person name="Huang Y."/>
            <person name="Saxena R.K."/>
            <person name="Ji Y."/>
            <person name="Li M."/>
            <person name="Yan X."/>
            <person name="He Y."/>
            <person name="Liu Y."/>
            <person name="Wang X."/>
            <person name="Xiang C."/>
            <person name="Varshney R.K."/>
            <person name="Ding H."/>
            <person name="Gao S."/>
            <person name="Zong X."/>
        </authorList>
    </citation>
    <scope>NUCLEOTIDE SEQUENCE [LARGE SCALE GENOMIC DNA]</scope>
    <source>
        <strain evidence="2 3">cv. Zhongwan 6</strain>
    </source>
</reference>
<dbReference type="InterPro" id="IPR018289">
    <property type="entry name" value="MULE_transposase_dom"/>
</dbReference>